<dbReference type="InterPro" id="IPR020904">
    <property type="entry name" value="Sc_DH/Rdtase_CS"/>
</dbReference>
<keyword evidence="5" id="KW-1185">Reference proteome</keyword>
<dbReference type="OrthoDB" id="1933717at2759"/>
<dbReference type="InterPro" id="IPR036291">
    <property type="entry name" value="NAD(P)-bd_dom_sf"/>
</dbReference>
<dbReference type="FunFam" id="3.40.50.720:FF:000047">
    <property type="entry name" value="NADP-dependent L-serine/L-allo-threonine dehydrogenase"/>
    <property type="match status" value="1"/>
</dbReference>
<dbReference type="EMBL" id="BEGY01000104">
    <property type="protein sequence ID" value="GAX83682.1"/>
    <property type="molecule type" value="Genomic_DNA"/>
</dbReference>
<evidence type="ECO:0000256" key="2">
    <source>
        <dbReference type="ARBA" id="ARBA00023002"/>
    </source>
</evidence>
<evidence type="ECO:0000256" key="3">
    <source>
        <dbReference type="RuleBase" id="RU000363"/>
    </source>
</evidence>
<dbReference type="PANTHER" id="PTHR42901:SF1">
    <property type="entry name" value="ALCOHOL DEHYDROGENASE"/>
    <property type="match status" value="1"/>
</dbReference>
<dbReference type="PRINTS" id="PR00080">
    <property type="entry name" value="SDRFAMILY"/>
</dbReference>
<comment type="caution">
    <text evidence="4">The sequence shown here is derived from an EMBL/GenBank/DDBJ whole genome shotgun (WGS) entry which is preliminary data.</text>
</comment>
<comment type="similarity">
    <text evidence="1 3">Belongs to the short-chain dehydrogenases/reductases (SDR) family.</text>
</comment>
<evidence type="ECO:0000256" key="1">
    <source>
        <dbReference type="ARBA" id="ARBA00006484"/>
    </source>
</evidence>
<evidence type="ECO:0000313" key="4">
    <source>
        <dbReference type="EMBL" id="GAX83682.1"/>
    </source>
</evidence>
<proteinExistence type="inferred from homology"/>
<reference evidence="4 5" key="1">
    <citation type="submission" date="2017-08" db="EMBL/GenBank/DDBJ databases">
        <title>Acidophilic green algal genome provides insights into adaptation to an acidic environment.</title>
        <authorList>
            <person name="Hirooka S."/>
            <person name="Hirose Y."/>
            <person name="Kanesaki Y."/>
            <person name="Higuchi S."/>
            <person name="Fujiwara T."/>
            <person name="Onuma R."/>
            <person name="Era A."/>
            <person name="Ohbayashi R."/>
            <person name="Uzuka A."/>
            <person name="Nozaki H."/>
            <person name="Yoshikawa H."/>
            <person name="Miyagishima S.Y."/>
        </authorList>
    </citation>
    <scope>NUCLEOTIDE SEQUENCE [LARGE SCALE GENOMIC DNA]</scope>
    <source>
        <strain evidence="4 5">NIES-2499</strain>
    </source>
</reference>
<evidence type="ECO:0000313" key="5">
    <source>
        <dbReference type="Proteomes" id="UP000232323"/>
    </source>
</evidence>
<organism evidence="4 5">
    <name type="scientific">Chlamydomonas eustigma</name>
    <dbReference type="NCBI Taxonomy" id="1157962"/>
    <lineage>
        <taxon>Eukaryota</taxon>
        <taxon>Viridiplantae</taxon>
        <taxon>Chlorophyta</taxon>
        <taxon>core chlorophytes</taxon>
        <taxon>Chlorophyceae</taxon>
        <taxon>CS clade</taxon>
        <taxon>Chlamydomonadales</taxon>
        <taxon>Chlamydomonadaceae</taxon>
        <taxon>Chlamydomonas</taxon>
    </lineage>
</organism>
<accession>A0A250XLB5</accession>
<dbReference type="Pfam" id="PF00106">
    <property type="entry name" value="adh_short"/>
    <property type="match status" value="1"/>
</dbReference>
<dbReference type="PANTHER" id="PTHR42901">
    <property type="entry name" value="ALCOHOL DEHYDROGENASE"/>
    <property type="match status" value="1"/>
</dbReference>
<dbReference type="STRING" id="1157962.A0A250XLB5"/>
<dbReference type="AlphaFoldDB" id="A0A250XLB5"/>
<dbReference type="InterPro" id="IPR002347">
    <property type="entry name" value="SDR_fam"/>
</dbReference>
<sequence length="337" mass="36220">MSRHYKSADLRGKTVLITGASSGFGEAIAWRCAELGGKLILLARRKERLEILQSEITAEYPDVEINLVVMDVRNTEEVQSLPSSLPPAFREVDILINNAGLALGTDPVQSNSIEDIKTMLDTNVLAVAVFTKVFTPGMVAKNSGHIVNIGSTAGHESYAGGSMYCASKHALRAFTNAARDDLVGTDIRVTLISPGAAETEFSIVRFKGDVDKAANVYKGFAAMNAADVADQIVFAITRPPHVQINDIIVTSVHQSGARTIARPLQNKTIIMQSASSAAASGLRNLALRSQCWGGSKNTWAVRGSSGRRILKGKQISAILVKQCYAARWTVVLGRHKC</sequence>
<dbReference type="GO" id="GO:0016616">
    <property type="term" value="F:oxidoreductase activity, acting on the CH-OH group of donors, NAD or NADP as acceptor"/>
    <property type="evidence" value="ECO:0007669"/>
    <property type="project" value="UniProtKB-ARBA"/>
</dbReference>
<name>A0A250XLB5_9CHLO</name>
<protein>
    <submittedName>
        <fullName evidence="4">Uncharacterized protein</fullName>
    </submittedName>
</protein>
<keyword evidence="2" id="KW-0560">Oxidoreductase</keyword>
<dbReference type="SUPFAM" id="SSF51735">
    <property type="entry name" value="NAD(P)-binding Rossmann-fold domains"/>
    <property type="match status" value="1"/>
</dbReference>
<gene>
    <name evidence="4" type="ORF">CEUSTIGMA_g11107.t1</name>
</gene>
<dbReference type="PRINTS" id="PR00081">
    <property type="entry name" value="GDHRDH"/>
</dbReference>
<dbReference type="Gene3D" id="3.40.50.720">
    <property type="entry name" value="NAD(P)-binding Rossmann-like Domain"/>
    <property type="match status" value="1"/>
</dbReference>
<dbReference type="PROSITE" id="PS00061">
    <property type="entry name" value="ADH_SHORT"/>
    <property type="match status" value="1"/>
</dbReference>
<dbReference type="Proteomes" id="UP000232323">
    <property type="component" value="Unassembled WGS sequence"/>
</dbReference>